<keyword evidence="2 5" id="KW-0547">Nucleotide-binding</keyword>
<keyword evidence="3 5" id="KW-0067">ATP-binding</keyword>
<dbReference type="Pfam" id="PF00169">
    <property type="entry name" value="PH"/>
    <property type="match status" value="1"/>
</dbReference>
<dbReference type="PROSITE" id="PS00107">
    <property type="entry name" value="PROTEIN_KINASE_ATP"/>
    <property type="match status" value="1"/>
</dbReference>
<dbReference type="GO" id="GO:0004672">
    <property type="term" value="F:protein kinase activity"/>
    <property type="evidence" value="ECO:0007669"/>
    <property type="project" value="InterPro"/>
</dbReference>
<dbReference type="PROSITE" id="PS50003">
    <property type="entry name" value="PH_DOMAIN"/>
    <property type="match status" value="1"/>
</dbReference>
<comment type="subunit">
    <text evidence="1">Monomer.</text>
</comment>
<sequence length="713" mass="83134">MGTCGGKPKKVNLYSIPRSLEEKFLPKEIDLLFLIYSDLNSRNVENLVNKTAFTDFFTMIGLWGDLVFDYFNKDDENENLINFEQFLKGVAYFIKCDEEQKIDHLFKLYDLENIGIIKKAEFLQMLQNYPREDLIRLLDDPMFLEDLKILKYYEKKEKINQKKAKPLKADEQEFTESVHAIQRKGSSQQSGEIKSLSRQQSVDCQSIQSSLPNFNEQSVVMMFPNESLVGPNGVPMGQFGQNITFQINGKLVELKRVNVNYLVRKYVDMIYKNKGKQEEELSIEEFKQFVKLHPKIFDGLYKAFNYDIWGVNNSTLVPLFVTVQKDLEGHLQKVSRKNPKISKDRYFKLIQRFCLSYKKLDQAIPSKIFCLDGLTIQEIVNSQEQKYGFEISHKDKVYPQRLYYCKDFEDFKKWTNGLQMFQKASVNDYYSILQKIGEGKFSIVYLCEDKKTKQQLAMKIIEKFKLSKQEKLMLAHEVEIMKLLNHSCIIRFVEIIETKTHLNIITEVVRDGDLFDYITNNENLNEQEASLIMGQLFDTINYVHSVGIVHRDLKPENIMIVLDQITKTVKYVKIIDFGFANFLTNIQNKEGEALCGTTNYLAPETLSQKRIDFKVDNFALGVILYFLLSGFLPFDASFPEDIIKNILDSNYDLSDSFWQQISPGAKDLITKLLNKDPDERISLDEALNHPWIKNRSTLQTKKVQRQKLRLGLI</sequence>
<dbReference type="Pfam" id="PF00069">
    <property type="entry name" value="Pkinase"/>
    <property type="match status" value="1"/>
</dbReference>
<evidence type="ECO:0000256" key="1">
    <source>
        <dbReference type="ARBA" id="ARBA00011245"/>
    </source>
</evidence>
<protein>
    <recommendedName>
        <fullName evidence="11">Calcium-dependent protein kinase</fullName>
    </recommendedName>
</protein>
<dbReference type="InterPro" id="IPR000719">
    <property type="entry name" value="Prot_kinase_dom"/>
</dbReference>
<dbReference type="SMART" id="SM00220">
    <property type="entry name" value="S_TKc"/>
    <property type="match status" value="1"/>
</dbReference>
<dbReference type="GO" id="GO:0005509">
    <property type="term" value="F:calcium ion binding"/>
    <property type="evidence" value="ECO:0007669"/>
    <property type="project" value="InterPro"/>
</dbReference>
<dbReference type="FunFam" id="1.10.510.10:FF:000571">
    <property type="entry name" value="Maternal embryonic leucine zipper kinase"/>
    <property type="match status" value="1"/>
</dbReference>
<dbReference type="GO" id="GO:0005524">
    <property type="term" value="F:ATP binding"/>
    <property type="evidence" value="ECO:0007669"/>
    <property type="project" value="UniProtKB-UniRule"/>
</dbReference>
<name>A0A8S1LVX4_9CILI</name>
<dbReference type="OrthoDB" id="289764at2759"/>
<dbReference type="AlphaFoldDB" id="A0A8S1LVX4"/>
<dbReference type="InterPro" id="IPR017441">
    <property type="entry name" value="Protein_kinase_ATP_BS"/>
</dbReference>
<dbReference type="InterPro" id="IPR002048">
    <property type="entry name" value="EF_hand_dom"/>
</dbReference>
<dbReference type="PROSITE" id="PS50222">
    <property type="entry name" value="EF_HAND_2"/>
    <property type="match status" value="1"/>
</dbReference>
<evidence type="ECO:0000256" key="2">
    <source>
        <dbReference type="ARBA" id="ARBA00022741"/>
    </source>
</evidence>
<dbReference type="PROSITE" id="PS00108">
    <property type="entry name" value="PROTEIN_KINASE_ST"/>
    <property type="match status" value="1"/>
</dbReference>
<evidence type="ECO:0000256" key="4">
    <source>
        <dbReference type="ARBA" id="ARBA00024334"/>
    </source>
</evidence>
<dbReference type="Proteomes" id="UP000692954">
    <property type="component" value="Unassembled WGS sequence"/>
</dbReference>
<feature type="binding site" evidence="5">
    <location>
        <position position="459"/>
    </location>
    <ligand>
        <name>ATP</name>
        <dbReference type="ChEBI" id="CHEBI:30616"/>
    </ligand>
</feature>
<gene>
    <name evidence="9" type="ORF">PSON_ATCC_30995.1.T0280020</name>
</gene>
<comment type="similarity">
    <text evidence="4">Belongs to the protein kinase superfamily. Ser/Thr protein kinase family. CDPK subfamily.</text>
</comment>
<accession>A0A8S1LVX4</accession>
<feature type="domain" description="EF-hand" evidence="8">
    <location>
        <begin position="97"/>
        <end position="132"/>
    </location>
</feature>
<dbReference type="PROSITE" id="PS50011">
    <property type="entry name" value="PROTEIN_KINASE_DOM"/>
    <property type="match status" value="1"/>
</dbReference>
<evidence type="ECO:0000256" key="5">
    <source>
        <dbReference type="PROSITE-ProRule" id="PRU10141"/>
    </source>
</evidence>
<organism evidence="9 10">
    <name type="scientific">Paramecium sonneborni</name>
    <dbReference type="NCBI Taxonomy" id="65129"/>
    <lineage>
        <taxon>Eukaryota</taxon>
        <taxon>Sar</taxon>
        <taxon>Alveolata</taxon>
        <taxon>Ciliophora</taxon>
        <taxon>Intramacronucleata</taxon>
        <taxon>Oligohymenophorea</taxon>
        <taxon>Peniculida</taxon>
        <taxon>Parameciidae</taxon>
        <taxon>Paramecium</taxon>
    </lineage>
</organism>
<comment type="caution">
    <text evidence="9">The sequence shown here is derived from an EMBL/GenBank/DDBJ whole genome shotgun (WGS) entry which is preliminary data.</text>
</comment>
<feature type="domain" description="Protein kinase" evidence="7">
    <location>
        <begin position="430"/>
        <end position="692"/>
    </location>
</feature>
<dbReference type="InterPro" id="IPR008271">
    <property type="entry name" value="Ser/Thr_kinase_AS"/>
</dbReference>
<evidence type="ECO:0000313" key="9">
    <source>
        <dbReference type="EMBL" id="CAD8071359.1"/>
    </source>
</evidence>
<evidence type="ECO:0000259" key="7">
    <source>
        <dbReference type="PROSITE" id="PS50011"/>
    </source>
</evidence>
<feature type="domain" description="PH" evidence="6">
    <location>
        <begin position="324"/>
        <end position="423"/>
    </location>
</feature>
<reference evidence="9" key="1">
    <citation type="submission" date="2021-01" db="EMBL/GenBank/DDBJ databases">
        <authorList>
            <consortium name="Genoscope - CEA"/>
            <person name="William W."/>
        </authorList>
    </citation>
    <scope>NUCLEOTIDE SEQUENCE</scope>
</reference>
<dbReference type="PANTHER" id="PTHR24347">
    <property type="entry name" value="SERINE/THREONINE-PROTEIN KINASE"/>
    <property type="match status" value="1"/>
</dbReference>
<evidence type="ECO:0000259" key="6">
    <source>
        <dbReference type="PROSITE" id="PS50003"/>
    </source>
</evidence>
<evidence type="ECO:0000313" key="10">
    <source>
        <dbReference type="Proteomes" id="UP000692954"/>
    </source>
</evidence>
<evidence type="ECO:0000256" key="3">
    <source>
        <dbReference type="ARBA" id="ARBA00022840"/>
    </source>
</evidence>
<evidence type="ECO:0000259" key="8">
    <source>
        <dbReference type="PROSITE" id="PS50222"/>
    </source>
</evidence>
<dbReference type="FunFam" id="3.30.200.20:FF:000042">
    <property type="entry name" value="Aurora kinase A"/>
    <property type="match status" value="1"/>
</dbReference>
<dbReference type="EMBL" id="CAJJDN010000028">
    <property type="protein sequence ID" value="CAD8071359.1"/>
    <property type="molecule type" value="Genomic_DNA"/>
</dbReference>
<proteinExistence type="inferred from homology"/>
<evidence type="ECO:0008006" key="11">
    <source>
        <dbReference type="Google" id="ProtNLM"/>
    </source>
</evidence>
<keyword evidence="10" id="KW-1185">Reference proteome</keyword>
<dbReference type="SMART" id="SM00233">
    <property type="entry name" value="PH"/>
    <property type="match status" value="1"/>
</dbReference>
<dbReference type="CDD" id="cd00821">
    <property type="entry name" value="PH"/>
    <property type="match status" value="1"/>
</dbReference>
<dbReference type="InterPro" id="IPR001849">
    <property type="entry name" value="PH_domain"/>
</dbReference>
<dbReference type="CDD" id="cd05117">
    <property type="entry name" value="STKc_CAMK"/>
    <property type="match status" value="1"/>
</dbReference>